<evidence type="ECO:0000313" key="2">
    <source>
        <dbReference type="Proteomes" id="UP000323506"/>
    </source>
</evidence>
<name>A0A5D2G3M2_GOSDA</name>
<dbReference type="Proteomes" id="UP000323506">
    <property type="component" value="Chromosome A06"/>
</dbReference>
<organism evidence="1 2">
    <name type="scientific">Gossypium darwinii</name>
    <name type="common">Darwin's cotton</name>
    <name type="synonym">Gossypium barbadense var. darwinii</name>
    <dbReference type="NCBI Taxonomy" id="34276"/>
    <lineage>
        <taxon>Eukaryota</taxon>
        <taxon>Viridiplantae</taxon>
        <taxon>Streptophyta</taxon>
        <taxon>Embryophyta</taxon>
        <taxon>Tracheophyta</taxon>
        <taxon>Spermatophyta</taxon>
        <taxon>Magnoliopsida</taxon>
        <taxon>eudicotyledons</taxon>
        <taxon>Gunneridae</taxon>
        <taxon>Pentapetalae</taxon>
        <taxon>rosids</taxon>
        <taxon>malvids</taxon>
        <taxon>Malvales</taxon>
        <taxon>Malvaceae</taxon>
        <taxon>Malvoideae</taxon>
        <taxon>Gossypium</taxon>
    </lineage>
</organism>
<proteinExistence type="predicted"/>
<evidence type="ECO:0000313" key="1">
    <source>
        <dbReference type="EMBL" id="TYH12373.1"/>
    </source>
</evidence>
<accession>A0A5D2G3M2</accession>
<protein>
    <submittedName>
        <fullName evidence="1">Uncharacterized protein</fullName>
    </submittedName>
</protein>
<keyword evidence="2" id="KW-1185">Reference proteome</keyword>
<reference evidence="1 2" key="1">
    <citation type="submission" date="2019-06" db="EMBL/GenBank/DDBJ databases">
        <title>WGS assembly of Gossypium darwinii.</title>
        <authorList>
            <person name="Chen Z.J."/>
            <person name="Sreedasyam A."/>
            <person name="Ando A."/>
            <person name="Song Q."/>
            <person name="De L."/>
            <person name="Hulse-Kemp A."/>
            <person name="Ding M."/>
            <person name="Ye W."/>
            <person name="Kirkbride R."/>
            <person name="Jenkins J."/>
            <person name="Plott C."/>
            <person name="Lovell J."/>
            <person name="Lin Y.-M."/>
            <person name="Vaughn R."/>
            <person name="Liu B."/>
            <person name="Li W."/>
            <person name="Simpson S."/>
            <person name="Scheffler B."/>
            <person name="Saski C."/>
            <person name="Grover C."/>
            <person name="Hu G."/>
            <person name="Conover J."/>
            <person name="Carlson J."/>
            <person name="Shu S."/>
            <person name="Boston L."/>
            <person name="Williams M."/>
            <person name="Peterson D."/>
            <person name="Mcgee K."/>
            <person name="Jones D."/>
            <person name="Wendel J."/>
            <person name="Stelly D."/>
            <person name="Grimwood J."/>
            <person name="Schmutz J."/>
        </authorList>
    </citation>
    <scope>NUCLEOTIDE SEQUENCE [LARGE SCALE GENOMIC DNA]</scope>
    <source>
        <strain evidence="1">1808015.09</strain>
    </source>
</reference>
<dbReference type="AlphaFoldDB" id="A0A5D2G3M2"/>
<sequence length="74" mass="9046">MRSNAQGSKLAIYQTQNAELRVYTRPPFFPYPSPWLTLRLHRRIIRLHHRRGFHLIRKDPSTSDRRSRLWLNQH</sequence>
<gene>
    <name evidence="1" type="ORF">ES288_A06G062300v1</name>
</gene>
<dbReference type="EMBL" id="CM017693">
    <property type="protein sequence ID" value="TYH12373.1"/>
    <property type="molecule type" value="Genomic_DNA"/>
</dbReference>